<keyword evidence="4" id="KW-1003">Cell membrane</keyword>
<comment type="caution">
    <text evidence="11">The sequence shown here is derived from an EMBL/GenBank/DDBJ whole genome shotgun (WGS) entry which is preliminary data.</text>
</comment>
<evidence type="ECO:0000256" key="9">
    <source>
        <dbReference type="ARBA" id="ARBA00023136"/>
    </source>
</evidence>
<evidence type="ECO:0000256" key="3">
    <source>
        <dbReference type="ARBA" id="ARBA00022448"/>
    </source>
</evidence>
<protein>
    <submittedName>
        <fullName evidence="11">Type II secretion system protein M (GspM)</fullName>
    </submittedName>
</protein>
<dbReference type="Proteomes" id="UP000295367">
    <property type="component" value="Unassembled WGS sequence"/>
</dbReference>
<reference evidence="11 12" key="1">
    <citation type="submission" date="2019-03" db="EMBL/GenBank/DDBJ databases">
        <title>Genomic Encyclopedia of Type Strains, Phase IV (KMG-IV): sequencing the most valuable type-strain genomes for metagenomic binning, comparative biology and taxonomic classification.</title>
        <authorList>
            <person name="Goeker M."/>
        </authorList>
    </citation>
    <scope>NUCLEOTIDE SEQUENCE [LARGE SCALE GENOMIC DNA]</scope>
    <source>
        <strain evidence="11 12">DSM 100309</strain>
    </source>
</reference>
<sequence>MSDKIQMYWKSLPLRERWLLGVGFFALFTVILVFYIWQPMNQARYKLRANLPQLKANAQQMQLNALEVARIKSLPVVAPLPIGNVKEVLEHSAEKFNLMNERTFINVDSAGRISIEMENVSFDGWIKWLGNLQEQNRILVESCLIEGVAQPGLVKVKAKLLVKVAG</sequence>
<evidence type="ECO:0000256" key="6">
    <source>
        <dbReference type="ARBA" id="ARBA00022692"/>
    </source>
</evidence>
<keyword evidence="3" id="KW-0813">Transport</keyword>
<keyword evidence="12" id="KW-1185">Reference proteome</keyword>
<keyword evidence="7" id="KW-0653">Protein transport</keyword>
<name>A0A4R3XVV7_9PROT</name>
<dbReference type="AlphaFoldDB" id="A0A4R3XVV7"/>
<evidence type="ECO:0000256" key="5">
    <source>
        <dbReference type="ARBA" id="ARBA00022519"/>
    </source>
</evidence>
<evidence type="ECO:0000256" key="8">
    <source>
        <dbReference type="ARBA" id="ARBA00022989"/>
    </source>
</evidence>
<evidence type="ECO:0000256" key="4">
    <source>
        <dbReference type="ARBA" id="ARBA00022475"/>
    </source>
</evidence>
<evidence type="ECO:0000256" key="1">
    <source>
        <dbReference type="ARBA" id="ARBA00004377"/>
    </source>
</evidence>
<gene>
    <name evidence="11" type="ORF">EDC63_11541</name>
</gene>
<evidence type="ECO:0000313" key="12">
    <source>
        <dbReference type="Proteomes" id="UP000295367"/>
    </source>
</evidence>
<evidence type="ECO:0000256" key="7">
    <source>
        <dbReference type="ARBA" id="ARBA00022927"/>
    </source>
</evidence>
<keyword evidence="8 10" id="KW-1133">Transmembrane helix</keyword>
<dbReference type="EMBL" id="SMCO01000015">
    <property type="protein sequence ID" value="TCV83416.1"/>
    <property type="molecule type" value="Genomic_DNA"/>
</dbReference>
<comment type="subcellular location">
    <subcellularLocation>
        <location evidence="1">Cell inner membrane</location>
        <topology evidence="1">Single-pass membrane protein</topology>
    </subcellularLocation>
</comment>
<feature type="transmembrane region" description="Helical" evidence="10">
    <location>
        <begin position="18"/>
        <end position="37"/>
    </location>
</feature>
<evidence type="ECO:0000313" key="11">
    <source>
        <dbReference type="EMBL" id="TCV83416.1"/>
    </source>
</evidence>
<keyword evidence="5" id="KW-0997">Cell inner membrane</keyword>
<keyword evidence="6 10" id="KW-0812">Transmembrane</keyword>
<evidence type="ECO:0000256" key="10">
    <source>
        <dbReference type="SAM" id="Phobius"/>
    </source>
</evidence>
<dbReference type="SUPFAM" id="SSF103054">
    <property type="entry name" value="General secretion pathway protein M, EpsM"/>
    <property type="match status" value="1"/>
</dbReference>
<dbReference type="Gene3D" id="3.30.1360.100">
    <property type="entry name" value="General secretion pathway protein M, EpsM"/>
    <property type="match status" value="1"/>
</dbReference>
<organism evidence="11 12">
    <name type="scientific">Sulfurirhabdus autotrophica</name>
    <dbReference type="NCBI Taxonomy" id="1706046"/>
    <lineage>
        <taxon>Bacteria</taxon>
        <taxon>Pseudomonadati</taxon>
        <taxon>Pseudomonadota</taxon>
        <taxon>Betaproteobacteria</taxon>
        <taxon>Nitrosomonadales</taxon>
        <taxon>Sulfuricellaceae</taxon>
        <taxon>Sulfurirhabdus</taxon>
    </lineage>
</organism>
<keyword evidence="9 10" id="KW-0472">Membrane</keyword>
<dbReference type="InterPro" id="IPR023229">
    <property type="entry name" value="T2SS_M_periplasmic_sf"/>
</dbReference>
<comment type="similarity">
    <text evidence="2">Belongs to the GSP M family.</text>
</comment>
<dbReference type="GO" id="GO:0015628">
    <property type="term" value="P:protein secretion by the type II secretion system"/>
    <property type="evidence" value="ECO:0007669"/>
    <property type="project" value="InterPro"/>
</dbReference>
<dbReference type="RefSeq" id="WP_124947206.1">
    <property type="nucleotide sequence ID" value="NZ_BHVT01000069.1"/>
</dbReference>
<dbReference type="Pfam" id="PF04612">
    <property type="entry name" value="T2SSM"/>
    <property type="match status" value="1"/>
</dbReference>
<dbReference type="OrthoDB" id="8561356at2"/>
<dbReference type="GO" id="GO:0015627">
    <property type="term" value="C:type II protein secretion system complex"/>
    <property type="evidence" value="ECO:0007669"/>
    <property type="project" value="InterPro"/>
</dbReference>
<proteinExistence type="inferred from homology"/>
<dbReference type="GO" id="GO:0005886">
    <property type="term" value="C:plasma membrane"/>
    <property type="evidence" value="ECO:0007669"/>
    <property type="project" value="UniProtKB-SubCell"/>
</dbReference>
<accession>A0A4R3XVV7</accession>
<evidence type="ECO:0000256" key="2">
    <source>
        <dbReference type="ARBA" id="ARBA00010637"/>
    </source>
</evidence>
<dbReference type="InterPro" id="IPR007690">
    <property type="entry name" value="T2SS_GspM"/>
</dbReference>